<evidence type="ECO:0000256" key="2">
    <source>
        <dbReference type="ARBA" id="ARBA00023125"/>
    </source>
</evidence>
<evidence type="ECO:0000256" key="1">
    <source>
        <dbReference type="ARBA" id="ARBA00023015"/>
    </source>
</evidence>
<feature type="domain" description="HTH gntR-type" evidence="4">
    <location>
        <begin position="6"/>
        <end position="73"/>
    </location>
</feature>
<dbReference type="Proteomes" id="UP000076825">
    <property type="component" value="Chromosome 1"/>
</dbReference>
<dbReference type="GO" id="GO:0003677">
    <property type="term" value="F:DNA binding"/>
    <property type="evidence" value="ECO:0007669"/>
    <property type="project" value="UniProtKB-KW"/>
</dbReference>
<dbReference type="Pfam" id="PF00392">
    <property type="entry name" value="GntR"/>
    <property type="match status" value="1"/>
</dbReference>
<reference evidence="5 6" key="1">
    <citation type="submission" date="2016-04" db="EMBL/GenBank/DDBJ databases">
        <authorList>
            <consortium name="Pathogen Informatics"/>
        </authorList>
    </citation>
    <scope>NUCLEOTIDE SEQUENCE [LARGE SCALE GENOMIC DNA]</scope>
    <source>
        <strain evidence="5 6">H044680328</strain>
    </source>
</reference>
<dbReference type="OrthoDB" id="5343379at2"/>
<keyword evidence="1" id="KW-0805">Transcription regulation</keyword>
<dbReference type="PROSITE" id="PS50949">
    <property type="entry name" value="HTH_GNTR"/>
    <property type="match status" value="1"/>
</dbReference>
<evidence type="ECO:0000313" key="6">
    <source>
        <dbReference type="Proteomes" id="UP000076825"/>
    </source>
</evidence>
<dbReference type="GeneID" id="56589213"/>
<dbReference type="SUPFAM" id="SSF46785">
    <property type="entry name" value="Winged helix' DNA-binding domain"/>
    <property type="match status" value="1"/>
</dbReference>
<dbReference type="PRINTS" id="PR00035">
    <property type="entry name" value="HTHGNTR"/>
</dbReference>
<evidence type="ECO:0000259" key="4">
    <source>
        <dbReference type="PROSITE" id="PS50949"/>
    </source>
</evidence>
<dbReference type="InterPro" id="IPR036388">
    <property type="entry name" value="WH-like_DNA-bd_sf"/>
</dbReference>
<dbReference type="InterPro" id="IPR036390">
    <property type="entry name" value="WH_DNA-bd_sf"/>
</dbReference>
<dbReference type="PANTHER" id="PTHR43537:SF24">
    <property type="entry name" value="GLUCONATE OPERON TRANSCRIPTIONAL REPRESSOR"/>
    <property type="match status" value="1"/>
</dbReference>
<dbReference type="EMBL" id="LT546645">
    <property type="protein sequence ID" value="SAI73175.1"/>
    <property type="molecule type" value="Genomic_DNA"/>
</dbReference>
<keyword evidence="6" id="KW-1185">Reference proteome</keyword>
<dbReference type="PATRIC" id="fig|123899.6.peg.3554"/>
<dbReference type="PANTHER" id="PTHR43537">
    <property type="entry name" value="TRANSCRIPTIONAL REGULATOR, GNTR FAMILY"/>
    <property type="match status" value="1"/>
</dbReference>
<sequence length="244" mass="27000">MRSNDAKLVTELASQISEGILNGRYPPNSRLRQEALAAEFGVSRTPVREALSQLEAKGLVVQRKRLGAVVCAPSIRDVRENYQVRSEVEGLAAELAATWITDAQLQQLREIHERFHAAVLSLNNIAMAAGQPADEAAAAQALNQWIQSNGEFHALIYDASHNACLQRIIRELHLGYTRNILATTAMGMYRHRMEQTIAHHMEILKALSQRDPQAARAAMRRHILESGEFVVAWLSTHAEAGPAA</sequence>
<dbReference type="InterPro" id="IPR008920">
    <property type="entry name" value="TF_FadR/GntR_C"/>
</dbReference>
<proteinExistence type="predicted"/>
<keyword evidence="3" id="KW-0804">Transcription</keyword>
<dbReference type="STRING" id="123899.SAMEA3906487_03553"/>
<dbReference type="InterPro" id="IPR000524">
    <property type="entry name" value="Tscrpt_reg_HTH_GntR"/>
</dbReference>
<dbReference type="SMART" id="SM00345">
    <property type="entry name" value="HTH_GNTR"/>
    <property type="match status" value="1"/>
</dbReference>
<evidence type="ECO:0000313" key="5">
    <source>
        <dbReference type="EMBL" id="SAI73175.1"/>
    </source>
</evidence>
<dbReference type="SMART" id="SM00895">
    <property type="entry name" value="FCD"/>
    <property type="match status" value="1"/>
</dbReference>
<name>A0A157SS09_9BORD</name>
<dbReference type="Gene3D" id="1.10.10.10">
    <property type="entry name" value="Winged helix-like DNA-binding domain superfamily/Winged helix DNA-binding domain"/>
    <property type="match status" value="1"/>
</dbReference>
<dbReference type="AlphaFoldDB" id="A0A157SS09"/>
<accession>A0A157SS09</accession>
<organism evidence="5 6">
    <name type="scientific">Bordetella trematum</name>
    <dbReference type="NCBI Taxonomy" id="123899"/>
    <lineage>
        <taxon>Bacteria</taxon>
        <taxon>Pseudomonadati</taxon>
        <taxon>Pseudomonadota</taxon>
        <taxon>Betaproteobacteria</taxon>
        <taxon>Burkholderiales</taxon>
        <taxon>Alcaligenaceae</taxon>
        <taxon>Bordetella</taxon>
    </lineage>
</organism>
<dbReference type="Pfam" id="PF07729">
    <property type="entry name" value="FCD"/>
    <property type="match status" value="1"/>
</dbReference>
<dbReference type="KEGG" id="btrm:SAMEA390648703553"/>
<dbReference type="GO" id="GO:0003700">
    <property type="term" value="F:DNA-binding transcription factor activity"/>
    <property type="evidence" value="ECO:0007669"/>
    <property type="project" value="InterPro"/>
</dbReference>
<keyword evidence="2" id="KW-0238">DNA-binding</keyword>
<dbReference type="SUPFAM" id="SSF48008">
    <property type="entry name" value="GntR ligand-binding domain-like"/>
    <property type="match status" value="1"/>
</dbReference>
<dbReference type="eggNOG" id="COG1802">
    <property type="taxonomic scope" value="Bacteria"/>
</dbReference>
<dbReference type="InterPro" id="IPR011711">
    <property type="entry name" value="GntR_C"/>
</dbReference>
<gene>
    <name evidence="5" type="primary">pdhR_2</name>
    <name evidence="5" type="ORF">SAMEA3906487_03553</name>
</gene>
<dbReference type="RefSeq" id="WP_025514820.1">
    <property type="nucleotide sequence ID" value="NZ_CP016340.1"/>
</dbReference>
<dbReference type="CDD" id="cd07377">
    <property type="entry name" value="WHTH_GntR"/>
    <property type="match status" value="1"/>
</dbReference>
<protein>
    <submittedName>
        <fullName evidence="5">GntR family transcriptional regulator</fullName>
    </submittedName>
</protein>
<dbReference type="Gene3D" id="1.20.120.530">
    <property type="entry name" value="GntR ligand-binding domain-like"/>
    <property type="match status" value="1"/>
</dbReference>
<evidence type="ECO:0000256" key="3">
    <source>
        <dbReference type="ARBA" id="ARBA00023163"/>
    </source>
</evidence>